<evidence type="ECO:0000259" key="1">
    <source>
        <dbReference type="Pfam" id="PF00561"/>
    </source>
</evidence>
<dbReference type="InterPro" id="IPR050471">
    <property type="entry name" value="AB_hydrolase"/>
</dbReference>
<name>A0A5J5IEF6_9BACT</name>
<dbReference type="Proteomes" id="UP000326903">
    <property type="component" value="Unassembled WGS sequence"/>
</dbReference>
<dbReference type="PRINTS" id="PR00111">
    <property type="entry name" value="ABHYDROLASE"/>
</dbReference>
<organism evidence="2 3">
    <name type="scientific">Ginsengibacter hankyongi</name>
    <dbReference type="NCBI Taxonomy" id="2607284"/>
    <lineage>
        <taxon>Bacteria</taxon>
        <taxon>Pseudomonadati</taxon>
        <taxon>Bacteroidota</taxon>
        <taxon>Chitinophagia</taxon>
        <taxon>Chitinophagales</taxon>
        <taxon>Chitinophagaceae</taxon>
        <taxon>Ginsengibacter</taxon>
    </lineage>
</organism>
<dbReference type="GO" id="GO:0016787">
    <property type="term" value="F:hydrolase activity"/>
    <property type="evidence" value="ECO:0007669"/>
    <property type="project" value="UniProtKB-KW"/>
</dbReference>
<dbReference type="InterPro" id="IPR000073">
    <property type="entry name" value="AB_hydrolase_1"/>
</dbReference>
<dbReference type="EMBL" id="VYQF01000004">
    <property type="protein sequence ID" value="KAA9037993.1"/>
    <property type="molecule type" value="Genomic_DNA"/>
</dbReference>
<evidence type="ECO:0000313" key="3">
    <source>
        <dbReference type="Proteomes" id="UP000326903"/>
    </source>
</evidence>
<dbReference type="PANTHER" id="PTHR43433:SF5">
    <property type="entry name" value="AB HYDROLASE-1 DOMAIN-CONTAINING PROTEIN"/>
    <property type="match status" value="1"/>
</dbReference>
<comment type="caution">
    <text evidence="2">The sequence shown here is derived from an EMBL/GenBank/DDBJ whole genome shotgun (WGS) entry which is preliminary data.</text>
</comment>
<keyword evidence="3" id="KW-1185">Reference proteome</keyword>
<gene>
    <name evidence="2" type="ORF">FW778_14595</name>
</gene>
<reference evidence="2 3" key="1">
    <citation type="submission" date="2019-09" db="EMBL/GenBank/DDBJ databases">
        <title>Draft genome sequence of Ginsengibacter sp. BR5-29.</title>
        <authorList>
            <person name="Im W.-T."/>
        </authorList>
    </citation>
    <scope>NUCLEOTIDE SEQUENCE [LARGE SCALE GENOMIC DNA]</scope>
    <source>
        <strain evidence="2 3">BR5-29</strain>
    </source>
</reference>
<keyword evidence="2" id="KW-0378">Hydrolase</keyword>
<dbReference type="Gene3D" id="3.40.50.1820">
    <property type="entry name" value="alpha/beta hydrolase"/>
    <property type="match status" value="1"/>
</dbReference>
<accession>A0A5J5IEF6</accession>
<dbReference type="RefSeq" id="WP_150415524.1">
    <property type="nucleotide sequence ID" value="NZ_VYQF01000004.1"/>
</dbReference>
<dbReference type="InterPro" id="IPR029058">
    <property type="entry name" value="AB_hydrolase_fold"/>
</dbReference>
<sequence>MFYALFKKNLSAARERILASGIKTANTRLGKIEYIAFGKGLPVLWIHGIVGGADQGIISSEPLVDRDFRIIAVSRFGYIGSPLPVNATPAAQADLYAALLDALKIPKVAVVGFSSGAPSALQFALRHPDRCSSLILLSGAVPPYTEPPHILRIIAKIFFGSDFIFWILIKYFPSIMMRLMGVPKPVQKRLSAVDKEWLDDTMFSFLPVRLRVNGIINDIWVTNPDLNKGYPFQELTIPTLIIHAVDDPMPSFKTAKRIAAQIPRSKFVTIESGGHLHMGHHLMVRTSITNFILSTKETKASVPVLEQAFT</sequence>
<feature type="domain" description="AB hydrolase-1" evidence="1">
    <location>
        <begin position="42"/>
        <end position="159"/>
    </location>
</feature>
<dbReference type="Pfam" id="PF00561">
    <property type="entry name" value="Abhydrolase_1"/>
    <property type="match status" value="1"/>
</dbReference>
<proteinExistence type="predicted"/>
<evidence type="ECO:0000313" key="2">
    <source>
        <dbReference type="EMBL" id="KAA9037993.1"/>
    </source>
</evidence>
<dbReference type="SUPFAM" id="SSF53474">
    <property type="entry name" value="alpha/beta-Hydrolases"/>
    <property type="match status" value="1"/>
</dbReference>
<dbReference type="AlphaFoldDB" id="A0A5J5IEF6"/>
<dbReference type="PANTHER" id="PTHR43433">
    <property type="entry name" value="HYDROLASE, ALPHA/BETA FOLD FAMILY PROTEIN"/>
    <property type="match status" value="1"/>
</dbReference>
<protein>
    <submittedName>
        <fullName evidence="2">Alpha/beta hydrolase</fullName>
    </submittedName>
</protein>